<dbReference type="GO" id="GO:0009423">
    <property type="term" value="P:chorismate biosynthetic process"/>
    <property type="evidence" value="ECO:0007669"/>
    <property type="project" value="UniProtKB-UniPathway"/>
</dbReference>
<dbReference type="GO" id="GO:0009073">
    <property type="term" value="P:aromatic amino acid family biosynthetic process"/>
    <property type="evidence" value="ECO:0007669"/>
    <property type="project" value="UniProtKB-KW"/>
</dbReference>
<dbReference type="CDD" id="cd00464">
    <property type="entry name" value="SK"/>
    <property type="match status" value="1"/>
</dbReference>
<dbReference type="InterPro" id="IPR027417">
    <property type="entry name" value="P-loop_NTPase"/>
</dbReference>
<dbReference type="SUPFAM" id="SSF52540">
    <property type="entry name" value="P-loop containing nucleoside triphosphate hydrolases"/>
    <property type="match status" value="2"/>
</dbReference>
<dbReference type="GO" id="GO:0008652">
    <property type="term" value="P:amino acid biosynthetic process"/>
    <property type="evidence" value="ECO:0007669"/>
    <property type="project" value="UniProtKB-KW"/>
</dbReference>
<dbReference type="GO" id="GO:0005524">
    <property type="term" value="F:ATP binding"/>
    <property type="evidence" value="ECO:0007669"/>
    <property type="project" value="UniProtKB-KW"/>
</dbReference>
<evidence type="ECO:0000313" key="14">
    <source>
        <dbReference type="Proteomes" id="UP000256970"/>
    </source>
</evidence>
<proteinExistence type="inferred from homology"/>
<keyword evidence="5" id="KW-0028">Amino-acid biosynthesis</keyword>
<evidence type="ECO:0000256" key="12">
    <source>
        <dbReference type="SAM" id="MobiDB-lite"/>
    </source>
</evidence>
<gene>
    <name evidence="13" type="ORF">BQ4739_LOCUS17937</name>
</gene>
<dbReference type="EC" id="2.7.1.71" evidence="4"/>
<dbReference type="GO" id="GO:0005829">
    <property type="term" value="C:cytosol"/>
    <property type="evidence" value="ECO:0007669"/>
    <property type="project" value="TreeGrafter"/>
</dbReference>
<evidence type="ECO:0000256" key="1">
    <source>
        <dbReference type="ARBA" id="ARBA00002641"/>
    </source>
</evidence>
<evidence type="ECO:0000256" key="7">
    <source>
        <dbReference type="ARBA" id="ARBA00022741"/>
    </source>
</evidence>
<evidence type="ECO:0000256" key="8">
    <source>
        <dbReference type="ARBA" id="ARBA00022777"/>
    </source>
</evidence>
<evidence type="ECO:0000256" key="6">
    <source>
        <dbReference type="ARBA" id="ARBA00022679"/>
    </source>
</evidence>
<evidence type="ECO:0000256" key="9">
    <source>
        <dbReference type="ARBA" id="ARBA00022840"/>
    </source>
</evidence>
<organism evidence="13 14">
    <name type="scientific">Tetradesmus obliquus</name>
    <name type="common">Green alga</name>
    <name type="synonym">Acutodesmus obliquus</name>
    <dbReference type="NCBI Taxonomy" id="3088"/>
    <lineage>
        <taxon>Eukaryota</taxon>
        <taxon>Viridiplantae</taxon>
        <taxon>Chlorophyta</taxon>
        <taxon>core chlorophytes</taxon>
        <taxon>Chlorophyceae</taxon>
        <taxon>CS clade</taxon>
        <taxon>Sphaeropleales</taxon>
        <taxon>Scenedesmaceae</taxon>
        <taxon>Tetradesmus</taxon>
    </lineage>
</organism>
<protein>
    <recommendedName>
        <fullName evidence="4">shikimate kinase</fullName>
        <ecNumber evidence="4">2.7.1.71</ecNumber>
    </recommendedName>
</protein>
<dbReference type="EMBL" id="FNXT01001291">
    <property type="protein sequence ID" value="SZX77583.1"/>
    <property type="molecule type" value="Genomic_DNA"/>
</dbReference>
<dbReference type="UniPathway" id="UPA00053">
    <property type="reaction ID" value="UER00088"/>
</dbReference>
<dbReference type="AlphaFoldDB" id="A0A383WK08"/>
<dbReference type="GO" id="GO:0004765">
    <property type="term" value="F:shikimate kinase activity"/>
    <property type="evidence" value="ECO:0007669"/>
    <property type="project" value="UniProtKB-EC"/>
</dbReference>
<evidence type="ECO:0000256" key="4">
    <source>
        <dbReference type="ARBA" id="ARBA00012154"/>
    </source>
</evidence>
<dbReference type="PANTHER" id="PTHR21087:SF16">
    <property type="entry name" value="SHIKIMATE KINASE 1, CHLOROPLASTIC"/>
    <property type="match status" value="1"/>
</dbReference>
<evidence type="ECO:0000256" key="5">
    <source>
        <dbReference type="ARBA" id="ARBA00022605"/>
    </source>
</evidence>
<reference evidence="13 14" key="1">
    <citation type="submission" date="2016-10" db="EMBL/GenBank/DDBJ databases">
        <authorList>
            <person name="Cai Z."/>
        </authorList>
    </citation>
    <scope>NUCLEOTIDE SEQUENCE [LARGE SCALE GENOMIC DNA]</scope>
</reference>
<dbReference type="PRINTS" id="PR01100">
    <property type="entry name" value="SHIKIMTKNASE"/>
</dbReference>
<name>A0A383WK08_TETOB</name>
<keyword evidence="9" id="KW-0067">ATP-binding</keyword>
<dbReference type="PANTHER" id="PTHR21087">
    <property type="entry name" value="SHIKIMATE KINASE"/>
    <property type="match status" value="1"/>
</dbReference>
<dbReference type="InterPro" id="IPR023000">
    <property type="entry name" value="Shikimate_kinase_CS"/>
</dbReference>
<evidence type="ECO:0000313" key="13">
    <source>
        <dbReference type="EMBL" id="SZX77583.1"/>
    </source>
</evidence>
<evidence type="ECO:0000256" key="2">
    <source>
        <dbReference type="ARBA" id="ARBA00004842"/>
    </source>
</evidence>
<keyword evidence="7" id="KW-0547">Nucleotide-binding</keyword>
<feature type="compositionally biased region" description="Basic and acidic residues" evidence="12">
    <location>
        <begin position="347"/>
        <end position="365"/>
    </location>
</feature>
<comment type="function">
    <text evidence="1">Catalyzes the specific phosphorylation of the 3-hydroxyl group of shikimic acid using ATP as a cosubstrate.</text>
</comment>
<evidence type="ECO:0000256" key="3">
    <source>
        <dbReference type="ARBA" id="ARBA00006997"/>
    </source>
</evidence>
<dbReference type="Gene3D" id="3.40.50.300">
    <property type="entry name" value="P-loop containing nucleotide triphosphate hydrolases"/>
    <property type="match status" value="1"/>
</dbReference>
<keyword evidence="14" id="KW-1185">Reference proteome</keyword>
<keyword evidence="10" id="KW-0057">Aromatic amino acid biosynthesis</keyword>
<keyword evidence="6" id="KW-0808">Transferase</keyword>
<comment type="pathway">
    <text evidence="2">Metabolic intermediate biosynthesis; chorismate biosynthesis; chorismate from D-erythrose 4-phosphate and phosphoenolpyruvate: step 5/7.</text>
</comment>
<dbReference type="Proteomes" id="UP000256970">
    <property type="component" value="Unassembled WGS sequence"/>
</dbReference>
<dbReference type="STRING" id="3088.A0A383WK08"/>
<accession>A0A383WK08</accession>
<sequence>MASFPCTIQIRCISRSYKPRRDCRAACRQILESRHNMAASMRQQSASRPCSSTAARFSSSSSSSSRVLAATRCHTPAAARRQQQLLQPLFTPLQQQQQQRRRQQLLVVYAAAPDSAAPQPAGKDAESYDPNIPAVDQDFDLLGAEVKRLQEALGDQLKGCSIYLIGMMGTGKSTTGKMLANTLKYAFFDTDSVIELAHPGESVADIFKKYGEDYFRNCESQVLKELAPYKNLVVATGGGAVSRPKNWSYMHNGIVAWLQGAPELLARRVVAEGIEKRPLLFGDGVSEDEAYSISLQKLQQLLEDRTKYYENADVFIDLRGYGKDEQSGAPTAVVLHRLMQAVHEKINQTEAERESRRQFTIDRAGEVPSLKVQPSPNAAQPAAEE</sequence>
<comment type="catalytic activity">
    <reaction evidence="11">
        <text>shikimate + ATP = 3-phosphoshikimate + ADP + H(+)</text>
        <dbReference type="Rhea" id="RHEA:13121"/>
        <dbReference type="ChEBI" id="CHEBI:15378"/>
        <dbReference type="ChEBI" id="CHEBI:30616"/>
        <dbReference type="ChEBI" id="CHEBI:36208"/>
        <dbReference type="ChEBI" id="CHEBI:145989"/>
        <dbReference type="ChEBI" id="CHEBI:456216"/>
        <dbReference type="EC" id="2.7.1.71"/>
    </reaction>
</comment>
<evidence type="ECO:0000256" key="11">
    <source>
        <dbReference type="ARBA" id="ARBA00048567"/>
    </source>
</evidence>
<feature type="region of interest" description="Disordered" evidence="12">
    <location>
        <begin position="347"/>
        <end position="385"/>
    </location>
</feature>
<evidence type="ECO:0000256" key="10">
    <source>
        <dbReference type="ARBA" id="ARBA00023141"/>
    </source>
</evidence>
<dbReference type="Pfam" id="PF01202">
    <property type="entry name" value="SKI"/>
    <property type="match status" value="1"/>
</dbReference>
<comment type="similarity">
    <text evidence="3">Belongs to the shikimate kinase family.</text>
</comment>
<keyword evidence="8" id="KW-0418">Kinase</keyword>
<dbReference type="HAMAP" id="MF_00109">
    <property type="entry name" value="Shikimate_kinase"/>
    <property type="match status" value="1"/>
</dbReference>
<dbReference type="InterPro" id="IPR000623">
    <property type="entry name" value="Shikimate_kinase/TSH1"/>
</dbReference>
<dbReference type="PROSITE" id="PS01128">
    <property type="entry name" value="SHIKIMATE_KINASE"/>
    <property type="match status" value="1"/>
</dbReference>
<dbReference type="InterPro" id="IPR031322">
    <property type="entry name" value="Shikimate/glucono_kinase"/>
</dbReference>